<sequence>VLKNREIVVSGITTGVIGFAIGNYLGILVAYGLAPLISWLGFI</sequence>
<feature type="transmembrane region" description="Helical" evidence="1">
    <location>
        <begin position="7"/>
        <end position="34"/>
    </location>
</feature>
<keyword evidence="1" id="KW-0472">Membrane</keyword>
<dbReference type="EMBL" id="BARS01053538">
    <property type="protein sequence ID" value="GAG52220.1"/>
    <property type="molecule type" value="Genomic_DNA"/>
</dbReference>
<gene>
    <name evidence="2" type="ORF">S01H1_79424</name>
</gene>
<keyword evidence="1" id="KW-0812">Transmembrane</keyword>
<name>X0Y8U7_9ZZZZ</name>
<evidence type="ECO:0000256" key="1">
    <source>
        <dbReference type="SAM" id="Phobius"/>
    </source>
</evidence>
<organism evidence="2">
    <name type="scientific">marine sediment metagenome</name>
    <dbReference type="NCBI Taxonomy" id="412755"/>
    <lineage>
        <taxon>unclassified sequences</taxon>
        <taxon>metagenomes</taxon>
        <taxon>ecological metagenomes</taxon>
    </lineage>
</organism>
<evidence type="ECO:0000313" key="2">
    <source>
        <dbReference type="EMBL" id="GAG52220.1"/>
    </source>
</evidence>
<keyword evidence="1" id="KW-1133">Transmembrane helix</keyword>
<accession>X0Y8U7</accession>
<proteinExistence type="predicted"/>
<protein>
    <submittedName>
        <fullName evidence="2">Uncharacterized protein</fullName>
    </submittedName>
</protein>
<dbReference type="AlphaFoldDB" id="X0Y8U7"/>
<comment type="caution">
    <text evidence="2">The sequence shown here is derived from an EMBL/GenBank/DDBJ whole genome shotgun (WGS) entry which is preliminary data.</text>
</comment>
<feature type="non-terminal residue" evidence="2">
    <location>
        <position position="1"/>
    </location>
</feature>
<reference evidence="2" key="1">
    <citation type="journal article" date="2014" name="Front. Microbiol.">
        <title>High frequency of phylogenetically diverse reductive dehalogenase-homologous genes in deep subseafloor sedimentary metagenomes.</title>
        <authorList>
            <person name="Kawai M."/>
            <person name="Futagami T."/>
            <person name="Toyoda A."/>
            <person name="Takaki Y."/>
            <person name="Nishi S."/>
            <person name="Hori S."/>
            <person name="Arai W."/>
            <person name="Tsubouchi T."/>
            <person name="Morono Y."/>
            <person name="Uchiyama I."/>
            <person name="Ito T."/>
            <person name="Fujiyama A."/>
            <person name="Inagaki F."/>
            <person name="Takami H."/>
        </authorList>
    </citation>
    <scope>NUCLEOTIDE SEQUENCE</scope>
    <source>
        <strain evidence="2">Expedition CK06-06</strain>
    </source>
</reference>